<dbReference type="InterPro" id="IPR030395">
    <property type="entry name" value="GP_PDE_dom"/>
</dbReference>
<dbReference type="eggNOG" id="COG0584">
    <property type="taxonomic scope" value="Bacteria"/>
</dbReference>
<dbReference type="STRING" id="1499967.U27_06843"/>
<feature type="domain" description="GP-PDE" evidence="1">
    <location>
        <begin position="5"/>
        <end position="235"/>
    </location>
</feature>
<name>A0A081C5K2_VECG1</name>
<dbReference type="PANTHER" id="PTHR46211">
    <property type="entry name" value="GLYCEROPHOSPHORYL DIESTER PHOSPHODIESTERASE"/>
    <property type="match status" value="1"/>
</dbReference>
<dbReference type="InterPro" id="IPR017946">
    <property type="entry name" value="PLC-like_Pdiesterase_TIM-brl"/>
</dbReference>
<gene>
    <name evidence="2" type="ORF">U27_06843</name>
</gene>
<organism evidence="2">
    <name type="scientific">Vecturithrix granuli</name>
    <dbReference type="NCBI Taxonomy" id="1499967"/>
    <lineage>
        <taxon>Bacteria</taxon>
        <taxon>Candidatus Moduliflexota</taxon>
        <taxon>Candidatus Vecturitrichia</taxon>
        <taxon>Candidatus Vecturitrichales</taxon>
        <taxon>Candidatus Vecturitrichaceae</taxon>
        <taxon>Candidatus Vecturithrix</taxon>
    </lineage>
</organism>
<keyword evidence="3" id="KW-1185">Reference proteome</keyword>
<dbReference type="Pfam" id="PF03009">
    <property type="entry name" value="GDPD"/>
    <property type="match status" value="1"/>
</dbReference>
<proteinExistence type="predicted"/>
<evidence type="ECO:0000259" key="1">
    <source>
        <dbReference type="PROSITE" id="PS51704"/>
    </source>
</evidence>
<dbReference type="GO" id="GO:0006629">
    <property type="term" value="P:lipid metabolic process"/>
    <property type="evidence" value="ECO:0007669"/>
    <property type="project" value="InterPro"/>
</dbReference>
<dbReference type="AlphaFoldDB" id="A0A081C5K2"/>
<dbReference type="CDD" id="cd08556">
    <property type="entry name" value="GDPD"/>
    <property type="match status" value="1"/>
</dbReference>
<sequence length="238" mass="26426">MNELPLITAHAGCMNTRLNSLESVLAGINAGADIVEVDVNVTKDRVAILFHDRYISLASQQRIALVDLTFQELQAITNIVSLEEALDIAMQSGITFNLDLKTFACVAPMAKVVKSRNMADQVLISGCDKENAARVKQLCPEFQILLNADQGVAACDQEQYERYIRQTCRDAIAAACCGINIDYKDCREAFLAYARLRCLPVLLYTIDDLAEMERFLRLGVHSITTNDVHALRSLKKGR</sequence>
<dbReference type="GO" id="GO:0008081">
    <property type="term" value="F:phosphoric diester hydrolase activity"/>
    <property type="evidence" value="ECO:0007669"/>
    <property type="project" value="InterPro"/>
</dbReference>
<reference evidence="2" key="1">
    <citation type="journal article" date="2015" name="PeerJ">
        <title>First genomic representation of candidate bacterial phylum KSB3 points to enhanced environmental sensing as a trigger of wastewater bulking.</title>
        <authorList>
            <person name="Sekiguchi Y."/>
            <person name="Ohashi A."/>
            <person name="Parks D.H."/>
            <person name="Yamauchi T."/>
            <person name="Tyson G.W."/>
            <person name="Hugenholtz P."/>
        </authorList>
    </citation>
    <scope>NUCLEOTIDE SEQUENCE [LARGE SCALE GENOMIC DNA]</scope>
</reference>
<evidence type="ECO:0000313" key="3">
    <source>
        <dbReference type="Proteomes" id="UP000030661"/>
    </source>
</evidence>
<dbReference type="SUPFAM" id="SSF51695">
    <property type="entry name" value="PLC-like phosphodiesterases"/>
    <property type="match status" value="1"/>
</dbReference>
<dbReference type="PANTHER" id="PTHR46211:SF14">
    <property type="entry name" value="GLYCEROPHOSPHODIESTER PHOSPHODIESTERASE"/>
    <property type="match status" value="1"/>
</dbReference>
<dbReference type="HOGENOM" id="CLU_030006_3_6_0"/>
<dbReference type="PROSITE" id="PS51704">
    <property type="entry name" value="GP_PDE"/>
    <property type="match status" value="1"/>
</dbReference>
<evidence type="ECO:0000313" key="2">
    <source>
        <dbReference type="EMBL" id="GAK59857.1"/>
    </source>
</evidence>
<accession>A0A081C5K2</accession>
<protein>
    <submittedName>
        <fullName evidence="2">Glycerophosphoryl diester phosphodiesterase</fullName>
    </submittedName>
</protein>
<dbReference type="Proteomes" id="UP000030661">
    <property type="component" value="Unassembled WGS sequence"/>
</dbReference>
<dbReference type="EMBL" id="DF820471">
    <property type="protein sequence ID" value="GAK59857.1"/>
    <property type="molecule type" value="Genomic_DNA"/>
</dbReference>
<dbReference type="Gene3D" id="3.20.20.190">
    <property type="entry name" value="Phosphatidylinositol (PI) phosphodiesterase"/>
    <property type="match status" value="1"/>
</dbReference>